<evidence type="ECO:0008006" key="4">
    <source>
        <dbReference type="Google" id="ProtNLM"/>
    </source>
</evidence>
<proteinExistence type="predicted"/>
<name>A0A9D4R2J5_DREPO</name>
<evidence type="ECO:0000313" key="2">
    <source>
        <dbReference type="EMBL" id="KAH3850965.1"/>
    </source>
</evidence>
<gene>
    <name evidence="2" type="ORF">DPMN_093441</name>
</gene>
<dbReference type="Proteomes" id="UP000828390">
    <property type="component" value="Unassembled WGS sequence"/>
</dbReference>
<feature type="chain" id="PRO_5039503543" description="Secreted protein" evidence="1">
    <location>
        <begin position="18"/>
        <end position="133"/>
    </location>
</feature>
<sequence length="133" mass="15887">MFVTALLTGCSVFVATPDNWNCNIIVMHANWWCDRPSSEGNDENHVQATYVLQQVQSTNQRCKYQIQRRWADEYKRPAIETHNYHYSDNITYYRMNVLYNFVYGYNLGGRRKWQFCLKELDNSPQQEKCNEIV</sequence>
<dbReference type="EMBL" id="JAIWYP010000003">
    <property type="protein sequence ID" value="KAH3850965.1"/>
    <property type="molecule type" value="Genomic_DNA"/>
</dbReference>
<reference evidence="2" key="2">
    <citation type="submission" date="2020-11" db="EMBL/GenBank/DDBJ databases">
        <authorList>
            <person name="McCartney M.A."/>
            <person name="Auch B."/>
            <person name="Kono T."/>
            <person name="Mallez S."/>
            <person name="Becker A."/>
            <person name="Gohl D.M."/>
            <person name="Silverstein K.A.T."/>
            <person name="Koren S."/>
            <person name="Bechman K.B."/>
            <person name="Herman A."/>
            <person name="Abrahante J.E."/>
            <person name="Garbe J."/>
        </authorList>
    </citation>
    <scope>NUCLEOTIDE SEQUENCE</scope>
    <source>
        <strain evidence="2">Duluth1</strain>
        <tissue evidence="2">Whole animal</tissue>
    </source>
</reference>
<organism evidence="2 3">
    <name type="scientific">Dreissena polymorpha</name>
    <name type="common">Zebra mussel</name>
    <name type="synonym">Mytilus polymorpha</name>
    <dbReference type="NCBI Taxonomy" id="45954"/>
    <lineage>
        <taxon>Eukaryota</taxon>
        <taxon>Metazoa</taxon>
        <taxon>Spiralia</taxon>
        <taxon>Lophotrochozoa</taxon>
        <taxon>Mollusca</taxon>
        <taxon>Bivalvia</taxon>
        <taxon>Autobranchia</taxon>
        <taxon>Heteroconchia</taxon>
        <taxon>Euheterodonta</taxon>
        <taxon>Imparidentia</taxon>
        <taxon>Neoheterodontei</taxon>
        <taxon>Myida</taxon>
        <taxon>Dreissenoidea</taxon>
        <taxon>Dreissenidae</taxon>
        <taxon>Dreissena</taxon>
    </lineage>
</organism>
<keyword evidence="1" id="KW-0732">Signal</keyword>
<reference evidence="2" key="1">
    <citation type="journal article" date="2019" name="bioRxiv">
        <title>The Genome of the Zebra Mussel, Dreissena polymorpha: A Resource for Invasive Species Research.</title>
        <authorList>
            <person name="McCartney M.A."/>
            <person name="Auch B."/>
            <person name="Kono T."/>
            <person name="Mallez S."/>
            <person name="Zhang Y."/>
            <person name="Obille A."/>
            <person name="Becker A."/>
            <person name="Abrahante J.E."/>
            <person name="Garbe J."/>
            <person name="Badalamenti J.P."/>
            <person name="Herman A."/>
            <person name="Mangelson H."/>
            <person name="Liachko I."/>
            <person name="Sullivan S."/>
            <person name="Sone E.D."/>
            <person name="Koren S."/>
            <person name="Silverstein K.A.T."/>
            <person name="Beckman K.B."/>
            <person name="Gohl D.M."/>
        </authorList>
    </citation>
    <scope>NUCLEOTIDE SEQUENCE</scope>
    <source>
        <strain evidence="2">Duluth1</strain>
        <tissue evidence="2">Whole animal</tissue>
    </source>
</reference>
<feature type="signal peptide" evidence="1">
    <location>
        <begin position="1"/>
        <end position="17"/>
    </location>
</feature>
<keyword evidence="3" id="KW-1185">Reference proteome</keyword>
<evidence type="ECO:0000313" key="3">
    <source>
        <dbReference type="Proteomes" id="UP000828390"/>
    </source>
</evidence>
<accession>A0A9D4R2J5</accession>
<comment type="caution">
    <text evidence="2">The sequence shown here is derived from an EMBL/GenBank/DDBJ whole genome shotgun (WGS) entry which is preliminary data.</text>
</comment>
<protein>
    <recommendedName>
        <fullName evidence="4">Secreted protein</fullName>
    </recommendedName>
</protein>
<evidence type="ECO:0000256" key="1">
    <source>
        <dbReference type="SAM" id="SignalP"/>
    </source>
</evidence>
<dbReference type="AlphaFoldDB" id="A0A9D4R2J5"/>